<accession>A0A3R9MED8</accession>
<proteinExistence type="predicted"/>
<dbReference type="EMBL" id="RWIU01000012">
    <property type="protein sequence ID" value="RSK38429.1"/>
    <property type="molecule type" value="Genomic_DNA"/>
</dbReference>
<evidence type="ECO:0000313" key="1">
    <source>
        <dbReference type="EMBL" id="RSK38429.1"/>
    </source>
</evidence>
<keyword evidence="2" id="KW-1185">Reference proteome</keyword>
<dbReference type="RefSeq" id="WP_125440648.1">
    <property type="nucleotide sequence ID" value="NZ_RWIU01000012.1"/>
</dbReference>
<comment type="caution">
    <text evidence="1">The sequence shown here is derived from an EMBL/GenBank/DDBJ whole genome shotgun (WGS) entry which is preliminary data.</text>
</comment>
<gene>
    <name evidence="1" type="ORF">EI293_21665</name>
</gene>
<reference evidence="1 2" key="1">
    <citation type="submission" date="2018-12" db="EMBL/GenBank/DDBJ databases">
        <authorList>
            <person name="Feng G."/>
            <person name="Zhu H."/>
        </authorList>
    </citation>
    <scope>NUCLEOTIDE SEQUENCE [LARGE SCALE GENOMIC DNA]</scope>
    <source>
        <strain evidence="1 2">LMG 26000</strain>
    </source>
</reference>
<organism evidence="1 2">
    <name type="scientific">Hymenobacter perfusus</name>
    <dbReference type="NCBI Taxonomy" id="1236770"/>
    <lineage>
        <taxon>Bacteria</taxon>
        <taxon>Pseudomonadati</taxon>
        <taxon>Bacteroidota</taxon>
        <taxon>Cytophagia</taxon>
        <taxon>Cytophagales</taxon>
        <taxon>Hymenobacteraceae</taxon>
        <taxon>Hymenobacter</taxon>
    </lineage>
</organism>
<evidence type="ECO:0000313" key="2">
    <source>
        <dbReference type="Proteomes" id="UP000270291"/>
    </source>
</evidence>
<dbReference type="Proteomes" id="UP000270291">
    <property type="component" value="Unassembled WGS sequence"/>
</dbReference>
<dbReference type="AlphaFoldDB" id="A0A3R9MED8"/>
<name>A0A3R9MED8_9BACT</name>
<protein>
    <submittedName>
        <fullName evidence="1">Uncharacterized protein</fullName>
    </submittedName>
</protein>
<sequence>MAWQENPPHCSGHFFAFLPLSISPPNTSAHALLTELLVRGPQEAEWYPVDSAFVDAYRNRIAQVDATDFIAEALRTNLPTFSTPLFLCLPELWQRVEADDLLALLGRMESGMVCFAYVEFVYLYLEVDLLGEALQPAGKRYDVASLKQFFASSQAGRLFVRADALHDLLSGPEAPYLRFDPVEWRNATQRLLRDQRLKPAQTGQQGAEYLAELMASA</sequence>
<dbReference type="OrthoDB" id="1243577at2"/>